<dbReference type="InterPro" id="IPR004740">
    <property type="entry name" value="Nuc_H_symport"/>
</dbReference>
<gene>
    <name evidence="9" type="ORF">METZ01_LOCUS170425</name>
</gene>
<dbReference type="AlphaFoldDB" id="A0A382BVP1"/>
<evidence type="ECO:0000256" key="2">
    <source>
        <dbReference type="ARBA" id="ARBA00022448"/>
    </source>
</evidence>
<evidence type="ECO:0000256" key="1">
    <source>
        <dbReference type="ARBA" id="ARBA00004651"/>
    </source>
</evidence>
<dbReference type="Gene3D" id="1.20.1250.20">
    <property type="entry name" value="MFS general substrate transporter like domains"/>
    <property type="match status" value="2"/>
</dbReference>
<name>A0A382BVP1_9ZZZZ</name>
<keyword evidence="4 7" id="KW-0812">Transmembrane</keyword>
<dbReference type="PANTHER" id="PTHR23522">
    <property type="entry name" value="BLL5896 PROTEIN"/>
    <property type="match status" value="1"/>
</dbReference>
<dbReference type="GO" id="GO:0015212">
    <property type="term" value="F:cytidine transmembrane transporter activity"/>
    <property type="evidence" value="ECO:0007669"/>
    <property type="project" value="TreeGrafter"/>
</dbReference>
<reference evidence="9" key="1">
    <citation type="submission" date="2018-05" db="EMBL/GenBank/DDBJ databases">
        <authorList>
            <person name="Lanie J.A."/>
            <person name="Ng W.-L."/>
            <person name="Kazmierczak K.M."/>
            <person name="Andrzejewski T.M."/>
            <person name="Davidsen T.M."/>
            <person name="Wayne K.J."/>
            <person name="Tettelin H."/>
            <person name="Glass J.I."/>
            <person name="Rusch D."/>
            <person name="Podicherti R."/>
            <person name="Tsui H.-C.T."/>
            <person name="Winkler M.E."/>
        </authorList>
    </citation>
    <scope>NUCLEOTIDE SEQUENCE</scope>
</reference>
<feature type="transmembrane region" description="Helical" evidence="7">
    <location>
        <begin position="105"/>
        <end position="124"/>
    </location>
</feature>
<evidence type="ECO:0000256" key="6">
    <source>
        <dbReference type="ARBA" id="ARBA00023136"/>
    </source>
</evidence>
<evidence type="ECO:0000256" key="3">
    <source>
        <dbReference type="ARBA" id="ARBA00022475"/>
    </source>
</evidence>
<feature type="domain" description="Major facilitator superfamily (MFS) profile" evidence="8">
    <location>
        <begin position="361"/>
        <end position="573"/>
    </location>
</feature>
<evidence type="ECO:0000256" key="5">
    <source>
        <dbReference type="ARBA" id="ARBA00022989"/>
    </source>
</evidence>
<evidence type="ECO:0000259" key="8">
    <source>
        <dbReference type="PROSITE" id="PS50850"/>
    </source>
</evidence>
<accession>A0A382BVP1</accession>
<keyword evidence="2" id="KW-0813">Transport</keyword>
<sequence>MTSKPASAEPLSSDLNFKLSTMMFLQYAIWGAWLTILYPFLMGYRGMPLSDVGWIFAIGAVGAIVAPFLAGQIADRYFNTEKYLGISHIFGAILIWQLASISTFWGFFWFSLAYSIIYSPTISLTNSLSFHHLPDRDRDFGRVRVWGTIGWIAAGIIMGHWLLASWTPNEKKPAPGITLEQIYNDTGTNQVAAAVAKNPKQLDGVLTVELVQKAKEKSVSSILENAKKDVPQKTVTDENGTALMDGEGNEKKVIDYPAAKTAALTVLDMNATALADAEMKTLAKDIETGAQNKGRADAFRFSALLGLIMGIFCFTLPKTPPAKSEEGAAATKALKEVTRTPLISVFMRQTNEDPKLFKLEVRRNALLALFLLSVPISCIHQFYFVYASDFLTQFQAGAAGFVEKVNSIFGVGGGGLMTIGQMCEIAVLAAMPFVAKRLSRKTLLATGIVAYGLRMFLFAYVNSFPEGLHLSIIIIGSAMHGFCFGCFIFVAYMVVDEETTDDIRASAQSLFNVVIIGVGIIVGSKISTGIGALALEDGVMNYPKLFSYPMWAAVVCLVLLLAFYPNRKPAMAD</sequence>
<feature type="transmembrane region" description="Helical" evidence="7">
    <location>
        <begin position="442"/>
        <end position="461"/>
    </location>
</feature>
<dbReference type="InterPro" id="IPR036259">
    <property type="entry name" value="MFS_trans_sf"/>
</dbReference>
<protein>
    <recommendedName>
        <fullName evidence="8">Major facilitator superfamily (MFS) profile domain-containing protein</fullName>
    </recommendedName>
</protein>
<dbReference type="SUPFAM" id="SSF103473">
    <property type="entry name" value="MFS general substrate transporter"/>
    <property type="match status" value="2"/>
</dbReference>
<keyword evidence="5 7" id="KW-1133">Transmembrane helix</keyword>
<keyword evidence="6 7" id="KW-0472">Membrane</keyword>
<evidence type="ECO:0000256" key="7">
    <source>
        <dbReference type="SAM" id="Phobius"/>
    </source>
</evidence>
<dbReference type="PROSITE" id="PS50850">
    <property type="entry name" value="MFS"/>
    <property type="match status" value="1"/>
</dbReference>
<keyword evidence="3" id="KW-1003">Cell membrane</keyword>
<feature type="transmembrane region" description="Helical" evidence="7">
    <location>
        <begin position="407"/>
        <end position="430"/>
    </location>
</feature>
<feature type="transmembrane region" description="Helical" evidence="7">
    <location>
        <begin position="145"/>
        <end position="163"/>
    </location>
</feature>
<dbReference type="Pfam" id="PF03825">
    <property type="entry name" value="Nuc_H_symport"/>
    <property type="match status" value="2"/>
</dbReference>
<feature type="transmembrane region" description="Helical" evidence="7">
    <location>
        <begin position="546"/>
        <end position="564"/>
    </location>
</feature>
<dbReference type="GO" id="GO:0015213">
    <property type="term" value="F:uridine transmembrane transporter activity"/>
    <property type="evidence" value="ECO:0007669"/>
    <property type="project" value="TreeGrafter"/>
</dbReference>
<organism evidence="9">
    <name type="scientific">marine metagenome</name>
    <dbReference type="NCBI Taxonomy" id="408172"/>
    <lineage>
        <taxon>unclassified sequences</taxon>
        <taxon>metagenomes</taxon>
        <taxon>ecological metagenomes</taxon>
    </lineage>
</organism>
<proteinExistence type="predicted"/>
<feature type="transmembrane region" description="Helical" evidence="7">
    <location>
        <begin position="365"/>
        <end position="387"/>
    </location>
</feature>
<feature type="transmembrane region" description="Helical" evidence="7">
    <location>
        <begin position="83"/>
        <end position="99"/>
    </location>
</feature>
<feature type="transmembrane region" description="Helical" evidence="7">
    <location>
        <begin position="507"/>
        <end position="526"/>
    </location>
</feature>
<dbReference type="EMBL" id="UINC01031470">
    <property type="protein sequence ID" value="SVB17571.1"/>
    <property type="molecule type" value="Genomic_DNA"/>
</dbReference>
<feature type="transmembrane region" description="Helical" evidence="7">
    <location>
        <begin position="21"/>
        <end position="41"/>
    </location>
</feature>
<dbReference type="GO" id="GO:0005886">
    <property type="term" value="C:plasma membrane"/>
    <property type="evidence" value="ECO:0007669"/>
    <property type="project" value="UniProtKB-SubCell"/>
</dbReference>
<feature type="transmembrane region" description="Helical" evidence="7">
    <location>
        <begin position="467"/>
        <end position="495"/>
    </location>
</feature>
<comment type="subcellular location">
    <subcellularLocation>
        <location evidence="1">Cell membrane</location>
        <topology evidence="1">Multi-pass membrane protein</topology>
    </subcellularLocation>
</comment>
<dbReference type="PANTHER" id="PTHR23522:SF4">
    <property type="entry name" value="NUCLEOSIDE PERMEASE NUPG-RELATED"/>
    <property type="match status" value="1"/>
</dbReference>
<dbReference type="InterPro" id="IPR020846">
    <property type="entry name" value="MFS_dom"/>
</dbReference>
<evidence type="ECO:0000256" key="4">
    <source>
        <dbReference type="ARBA" id="ARBA00022692"/>
    </source>
</evidence>
<evidence type="ECO:0000313" key="9">
    <source>
        <dbReference type="EMBL" id="SVB17571.1"/>
    </source>
</evidence>
<feature type="transmembrane region" description="Helical" evidence="7">
    <location>
        <begin position="53"/>
        <end position="71"/>
    </location>
</feature>